<dbReference type="KEGG" id="aagg:ETAA8_10480"/>
<dbReference type="InterPro" id="IPR011444">
    <property type="entry name" value="DUF1549"/>
</dbReference>
<dbReference type="PROSITE" id="PS51257">
    <property type="entry name" value="PROKAR_LIPOPROTEIN"/>
    <property type="match status" value="1"/>
</dbReference>
<dbReference type="Pfam" id="PF07583">
    <property type="entry name" value="PSCyt2"/>
    <property type="match status" value="1"/>
</dbReference>
<keyword evidence="3 4" id="KW-0408">Iron</keyword>
<keyword evidence="6" id="KW-0732">Signal</keyword>
<reference evidence="8 9" key="1">
    <citation type="submission" date="2019-02" db="EMBL/GenBank/DDBJ databases">
        <title>Deep-cultivation of Planctomycetes and their phenomic and genomic characterization uncovers novel biology.</title>
        <authorList>
            <person name="Wiegand S."/>
            <person name="Jogler M."/>
            <person name="Boedeker C."/>
            <person name="Pinto D."/>
            <person name="Vollmers J."/>
            <person name="Rivas-Marin E."/>
            <person name="Kohn T."/>
            <person name="Peeters S.H."/>
            <person name="Heuer A."/>
            <person name="Rast P."/>
            <person name="Oberbeckmann S."/>
            <person name="Bunk B."/>
            <person name="Jeske O."/>
            <person name="Meyerdierks A."/>
            <person name="Storesund J.E."/>
            <person name="Kallscheuer N."/>
            <person name="Luecker S."/>
            <person name="Lage O.M."/>
            <person name="Pohl T."/>
            <person name="Merkel B.J."/>
            <person name="Hornburger P."/>
            <person name="Mueller R.-W."/>
            <person name="Bruemmer F."/>
            <person name="Labrenz M."/>
            <person name="Spormann A.M."/>
            <person name="Op den Camp H."/>
            <person name="Overmann J."/>
            <person name="Amann R."/>
            <person name="Jetten M.S.M."/>
            <person name="Mascher T."/>
            <person name="Medema M.H."/>
            <person name="Devos D.P."/>
            <person name="Kaster A.-K."/>
            <person name="Ovreas L."/>
            <person name="Rohde M."/>
            <person name="Galperin M.Y."/>
            <person name="Jogler C."/>
        </authorList>
    </citation>
    <scope>NUCLEOTIDE SEQUENCE [LARGE SCALE GENOMIC DNA]</scope>
    <source>
        <strain evidence="8 9">ETA_A8</strain>
    </source>
</reference>
<evidence type="ECO:0000256" key="2">
    <source>
        <dbReference type="ARBA" id="ARBA00022723"/>
    </source>
</evidence>
<dbReference type="GO" id="GO:0020037">
    <property type="term" value="F:heme binding"/>
    <property type="evidence" value="ECO:0007669"/>
    <property type="project" value="InterPro"/>
</dbReference>
<evidence type="ECO:0000313" key="9">
    <source>
        <dbReference type="Proteomes" id="UP000315017"/>
    </source>
</evidence>
<evidence type="ECO:0000256" key="5">
    <source>
        <dbReference type="SAM" id="MobiDB-lite"/>
    </source>
</evidence>
<dbReference type="Pfam" id="PF07635">
    <property type="entry name" value="PSCyt1"/>
    <property type="match status" value="1"/>
</dbReference>
<dbReference type="Pfam" id="PF07587">
    <property type="entry name" value="PSD1"/>
    <property type="match status" value="1"/>
</dbReference>
<keyword evidence="2 4" id="KW-0479">Metal-binding</keyword>
<keyword evidence="9" id="KW-1185">Reference proteome</keyword>
<keyword evidence="1 4" id="KW-0349">Heme</keyword>
<feature type="region of interest" description="Disordered" evidence="5">
    <location>
        <begin position="833"/>
        <end position="866"/>
    </location>
</feature>
<feature type="domain" description="Cytochrome c" evidence="7">
    <location>
        <begin position="43"/>
        <end position="139"/>
    </location>
</feature>
<evidence type="ECO:0000259" key="7">
    <source>
        <dbReference type="PROSITE" id="PS51007"/>
    </source>
</evidence>
<evidence type="ECO:0000313" key="8">
    <source>
        <dbReference type="EMBL" id="QDU25976.1"/>
    </source>
</evidence>
<dbReference type="PANTHER" id="PTHR35889">
    <property type="entry name" value="CYCLOINULO-OLIGOSACCHARIDE FRUCTANOTRANSFERASE-RELATED"/>
    <property type="match status" value="1"/>
</dbReference>
<dbReference type="GO" id="GO:0009055">
    <property type="term" value="F:electron transfer activity"/>
    <property type="evidence" value="ECO:0007669"/>
    <property type="project" value="InterPro"/>
</dbReference>
<evidence type="ECO:0000256" key="6">
    <source>
        <dbReference type="SAM" id="SignalP"/>
    </source>
</evidence>
<feature type="chain" id="PRO_5021902754" evidence="6">
    <location>
        <begin position="31"/>
        <end position="894"/>
    </location>
</feature>
<dbReference type="EMBL" id="CP036274">
    <property type="protein sequence ID" value="QDU25976.1"/>
    <property type="molecule type" value="Genomic_DNA"/>
</dbReference>
<organism evidence="8 9">
    <name type="scientific">Anatilimnocola aggregata</name>
    <dbReference type="NCBI Taxonomy" id="2528021"/>
    <lineage>
        <taxon>Bacteria</taxon>
        <taxon>Pseudomonadati</taxon>
        <taxon>Planctomycetota</taxon>
        <taxon>Planctomycetia</taxon>
        <taxon>Pirellulales</taxon>
        <taxon>Pirellulaceae</taxon>
        <taxon>Anatilimnocola</taxon>
    </lineage>
</organism>
<dbReference type="InterPro" id="IPR011429">
    <property type="entry name" value="Cyt_c_Planctomycete-type"/>
</dbReference>
<sequence length="894" mass="98110" precursor="true">MPARNPNRLLLLHLAALLSLACVGSRSLWADPAEAKKIARAAAENPAKVEFFEKKIRPILVSNCNSCHSAETNSRGGLRVDDLGGLLMGGASGAAIVPGNPGDSLLIQAVRYEGLEMPPKKRLTDEQIADLTTWITDGAAWPKAEFSADLTKPNAKYEELRKSHWAWQPLTSTTPPSVVSQAWPRDELDRYVLAKLEESKLAPVADAEKRDLIRRVTFDLTGLPPTLDQIAAFLADDSPQAFEKMVDGLLASPAFGERWGRHWLDVARYGESTGSARNLPYPHAWRYRDYVIDSINADKPYDQFIREQIAGDLLPSDSPEQKAEQLVATGLLALGVKDVNQRFKVRFIMDNIDEQIDTVTRSVLALTASCARCHDHKFDPIPTADYYALAGIFQSSDLCGGLRNKMGGGGLDYYDKSLLLTISSASAESAEPSAKEAEAKENLELARKEFQRLQNSPEGNEKAKDGRPKKLVARQKFNKAQQDLQAMSDPALLGHVAYGVRDSQQIADTEIRIRGEAEKLGPVVPRGFLSVVDVPNAKPVNVEQSGRLELALWLTSPENPLTSRVMANRVWQKLFGDGLVKSVDNFGVTGEAPSHPELLDHLAQRFVSDGWSVKNLVRSIVLSRTYQLSSQETTAHRNVDPANRLLWRHNPRRLTAEEIRDASLVATSTLDPQRPTSATSKNLKVTEIRNNGPEAATIGNEALASKHRSVYLPLLRGLTPTSLAVFDPAEQGMVSGARDTTTVAPQALYLLNDPFVRQQAMELTVRVQQQTTDDAERISLAYELVLGRPASDSEIARVQSYLIDFEQTAQEVFPNSKPASKVQVAAVSANDEVTDAASSSTAKKKSTAPADPDNVDQTDLTVRKDVSGPRDPKLAAWASFCQALFGSAEFRYLK</sequence>
<accession>A0A517Y6Y5</accession>
<evidence type="ECO:0000256" key="4">
    <source>
        <dbReference type="PROSITE-ProRule" id="PRU00433"/>
    </source>
</evidence>
<dbReference type="PROSITE" id="PS51007">
    <property type="entry name" value="CYTC"/>
    <property type="match status" value="1"/>
</dbReference>
<dbReference type="GO" id="GO:0046872">
    <property type="term" value="F:metal ion binding"/>
    <property type="evidence" value="ECO:0007669"/>
    <property type="project" value="UniProtKB-KW"/>
</dbReference>
<dbReference type="InterPro" id="IPR036909">
    <property type="entry name" value="Cyt_c-like_dom_sf"/>
</dbReference>
<gene>
    <name evidence="8" type="ORF">ETAA8_10480</name>
</gene>
<name>A0A517Y6Y5_9BACT</name>
<dbReference type="Proteomes" id="UP000315017">
    <property type="component" value="Chromosome"/>
</dbReference>
<feature type="signal peptide" evidence="6">
    <location>
        <begin position="1"/>
        <end position="30"/>
    </location>
</feature>
<dbReference type="OrthoDB" id="127107at2"/>
<feature type="compositionally biased region" description="Low complexity" evidence="5">
    <location>
        <begin position="835"/>
        <end position="852"/>
    </location>
</feature>
<dbReference type="InterPro" id="IPR009056">
    <property type="entry name" value="Cyt_c-like_dom"/>
</dbReference>
<dbReference type="AlphaFoldDB" id="A0A517Y6Y5"/>
<evidence type="ECO:0000256" key="1">
    <source>
        <dbReference type="ARBA" id="ARBA00022617"/>
    </source>
</evidence>
<dbReference type="PANTHER" id="PTHR35889:SF3">
    <property type="entry name" value="F-BOX DOMAIN-CONTAINING PROTEIN"/>
    <property type="match status" value="1"/>
</dbReference>
<dbReference type="SUPFAM" id="SSF46626">
    <property type="entry name" value="Cytochrome c"/>
    <property type="match status" value="1"/>
</dbReference>
<dbReference type="RefSeq" id="WP_145085792.1">
    <property type="nucleotide sequence ID" value="NZ_CP036274.1"/>
</dbReference>
<proteinExistence type="predicted"/>
<evidence type="ECO:0000256" key="3">
    <source>
        <dbReference type="ARBA" id="ARBA00023004"/>
    </source>
</evidence>
<dbReference type="InterPro" id="IPR022655">
    <property type="entry name" value="DUF1553"/>
</dbReference>
<protein>
    <submittedName>
        <fullName evidence="8">Planctomycete cytochrome C</fullName>
    </submittedName>
</protein>